<evidence type="ECO:0000313" key="2">
    <source>
        <dbReference type="EMBL" id="WEF20823.1"/>
    </source>
</evidence>
<reference evidence="2" key="1">
    <citation type="submission" date="2023-02" db="EMBL/GenBank/DDBJ databases">
        <title>Genome sequence of Microbacterium liquefaciens B1075.</title>
        <authorList>
            <person name="Cao J."/>
            <person name="Li X."/>
        </authorList>
    </citation>
    <scope>NUCLEOTIDE SEQUENCE</scope>
    <source>
        <strain evidence="2">B1075</strain>
    </source>
</reference>
<accession>A0AAJ5VAS8</accession>
<dbReference type="EMBL" id="CP118606">
    <property type="protein sequence ID" value="WEF20823.1"/>
    <property type="molecule type" value="Genomic_DNA"/>
</dbReference>
<evidence type="ECO:0000313" key="3">
    <source>
        <dbReference type="Proteomes" id="UP001214756"/>
    </source>
</evidence>
<organism evidence="2 3">
    <name type="scientific">Microbacterium maritypicum</name>
    <name type="common">Microbacterium liquefaciens</name>
    <dbReference type="NCBI Taxonomy" id="33918"/>
    <lineage>
        <taxon>Bacteria</taxon>
        <taxon>Bacillati</taxon>
        <taxon>Actinomycetota</taxon>
        <taxon>Actinomycetes</taxon>
        <taxon>Micrococcales</taxon>
        <taxon>Microbacteriaceae</taxon>
        <taxon>Microbacterium</taxon>
    </lineage>
</organism>
<dbReference type="AlphaFoldDB" id="A0AAJ5VAS8"/>
<dbReference type="Proteomes" id="UP001214756">
    <property type="component" value="Chromosome"/>
</dbReference>
<feature type="region of interest" description="Disordered" evidence="1">
    <location>
        <begin position="128"/>
        <end position="150"/>
    </location>
</feature>
<dbReference type="RefSeq" id="WP_275093146.1">
    <property type="nucleotide sequence ID" value="NZ_CP118606.1"/>
</dbReference>
<name>A0AAJ5VAS8_MICMQ</name>
<evidence type="ECO:0000256" key="1">
    <source>
        <dbReference type="SAM" id="MobiDB-lite"/>
    </source>
</evidence>
<protein>
    <submittedName>
        <fullName evidence="2">Uncharacterized protein</fullName>
    </submittedName>
</protein>
<sequence>MSENEAEERLTQAILMLDEGLRRIARKYEGTVSLLEEDPETFGAGHYEFYPEAHSRTRFAIEEQYAPGVGWDDPDRVPTSWLWRAERRTRHPDGTHVWAEEQFGESFPEQLPELLTTVERWVRRTKNLADQEQAFGGPDRRGPAPPAPSL</sequence>
<gene>
    <name evidence="2" type="ORF">PWF71_16250</name>
</gene>
<proteinExistence type="predicted"/>